<accession>A0A8S5NG13</accession>
<reference evidence="1" key="1">
    <citation type="journal article" date="2021" name="Proc. Natl. Acad. Sci. U.S.A.">
        <title>A Catalog of Tens of Thousands of Viruses from Human Metagenomes Reveals Hidden Associations with Chronic Diseases.</title>
        <authorList>
            <person name="Tisza M.J."/>
            <person name="Buck C.B."/>
        </authorList>
    </citation>
    <scope>NUCLEOTIDE SEQUENCE</scope>
    <source>
        <strain evidence="1">Cte0p10</strain>
    </source>
</reference>
<name>A0A8S5NG13_9CAUD</name>
<protein>
    <submittedName>
        <fullName evidence="1">Uncharacterized protein</fullName>
    </submittedName>
</protein>
<proteinExistence type="predicted"/>
<evidence type="ECO:0000313" key="1">
    <source>
        <dbReference type="EMBL" id="DAD93287.1"/>
    </source>
</evidence>
<sequence>MHAQEKIFANCEATLYLLSKETCFFIPYKMANDYFRKP</sequence>
<dbReference type="EMBL" id="BK015156">
    <property type="protein sequence ID" value="DAD93287.1"/>
    <property type="molecule type" value="Genomic_DNA"/>
</dbReference>
<organism evidence="1">
    <name type="scientific">Myoviridae sp. cte0p10</name>
    <dbReference type="NCBI Taxonomy" id="2826674"/>
    <lineage>
        <taxon>Viruses</taxon>
        <taxon>Duplodnaviria</taxon>
        <taxon>Heunggongvirae</taxon>
        <taxon>Uroviricota</taxon>
        <taxon>Caudoviricetes</taxon>
    </lineage>
</organism>